<organism evidence="1 2">
    <name type="scientific">Methanosarcina vacuolata Z-761</name>
    <dbReference type="NCBI Taxonomy" id="1434123"/>
    <lineage>
        <taxon>Archaea</taxon>
        <taxon>Methanobacteriati</taxon>
        <taxon>Methanobacteriota</taxon>
        <taxon>Stenosarchaea group</taxon>
        <taxon>Methanomicrobia</taxon>
        <taxon>Methanosarcinales</taxon>
        <taxon>Methanosarcinaceae</taxon>
        <taxon>Methanosarcina</taxon>
    </lineage>
</organism>
<evidence type="ECO:0000313" key="2">
    <source>
        <dbReference type="Proteomes" id="UP000033096"/>
    </source>
</evidence>
<protein>
    <submittedName>
        <fullName evidence="1">tRNA nucleotidyltransferase, archaeal type</fullName>
        <ecNumber evidence="1">2.7.7.72</ecNumber>
    </submittedName>
</protein>
<dbReference type="AlphaFoldDB" id="A0A0E3Q7H4"/>
<name>A0A0E3Q7H4_9EURY</name>
<dbReference type="KEGG" id="mvc:MSVAZ_2543"/>
<dbReference type="EC" id="2.7.7.72" evidence="1"/>
<reference evidence="1 2" key="1">
    <citation type="submission" date="2014-07" db="EMBL/GenBank/DDBJ databases">
        <title>Methanogenic archaea and the global carbon cycle.</title>
        <authorList>
            <person name="Henriksen J.R."/>
            <person name="Luke J."/>
            <person name="Reinhart S."/>
            <person name="Benedict M.N."/>
            <person name="Youngblut N.D."/>
            <person name="Metcalf M.E."/>
            <person name="Whitaker R.J."/>
            <person name="Metcalf W.W."/>
        </authorList>
    </citation>
    <scope>NUCLEOTIDE SEQUENCE [LARGE SCALE GENOMIC DNA]</scope>
    <source>
        <strain evidence="1 2">Z-761</strain>
    </source>
</reference>
<keyword evidence="1" id="KW-0808">Transferase</keyword>
<dbReference type="HOGENOM" id="CLU_3263869_0_0_2"/>
<evidence type="ECO:0000313" key="1">
    <source>
        <dbReference type="EMBL" id="AKB44812.1"/>
    </source>
</evidence>
<keyword evidence="1" id="KW-0548">Nucleotidyltransferase</keyword>
<accession>A0A0E3Q7H4</accession>
<dbReference type="PATRIC" id="fig|1434123.4.peg.3105"/>
<keyword evidence="2" id="KW-1185">Reference proteome</keyword>
<gene>
    <name evidence="1" type="ORF">MSVAZ_2543</name>
</gene>
<dbReference type="Proteomes" id="UP000033096">
    <property type="component" value="Chromosome"/>
</dbReference>
<proteinExistence type="predicted"/>
<sequence>MRCSLGKQVYTSVNKEIGIIEDVKICRLEDSDFRVFLREWM</sequence>
<dbReference type="STRING" id="1434123.MSVAZ_2543"/>
<dbReference type="EMBL" id="CP009520">
    <property type="protein sequence ID" value="AKB44812.1"/>
    <property type="molecule type" value="Genomic_DNA"/>
</dbReference>
<dbReference type="GO" id="GO:0004810">
    <property type="term" value="F:CCA tRNA nucleotidyltransferase activity"/>
    <property type="evidence" value="ECO:0007669"/>
    <property type="project" value="UniProtKB-EC"/>
</dbReference>